<dbReference type="AlphaFoldDB" id="A0A7D5GNT6"/>
<dbReference type="CDD" id="cd06587">
    <property type="entry name" value="VOC"/>
    <property type="match status" value="1"/>
</dbReference>
<evidence type="ECO:0000313" key="2">
    <source>
        <dbReference type="EMBL" id="QLG29504.1"/>
    </source>
</evidence>
<dbReference type="PROSITE" id="PS51819">
    <property type="entry name" value="VOC"/>
    <property type="match status" value="1"/>
</dbReference>
<evidence type="ECO:0000313" key="3">
    <source>
        <dbReference type="Proteomes" id="UP000509750"/>
    </source>
</evidence>
<dbReference type="InterPro" id="IPR004360">
    <property type="entry name" value="Glyas_Fos-R_dOase_dom"/>
</dbReference>
<organism evidence="2 3">
    <name type="scientific">Halorarum halophilum</name>
    <dbReference type="NCBI Taxonomy" id="2743090"/>
    <lineage>
        <taxon>Archaea</taxon>
        <taxon>Methanobacteriati</taxon>
        <taxon>Methanobacteriota</taxon>
        <taxon>Stenosarchaea group</taxon>
        <taxon>Halobacteria</taxon>
        <taxon>Halobacteriales</taxon>
        <taxon>Haloferacaceae</taxon>
        <taxon>Halorarum</taxon>
    </lineage>
</organism>
<dbReference type="SUPFAM" id="SSF54593">
    <property type="entry name" value="Glyoxalase/Bleomycin resistance protein/Dihydroxybiphenyl dioxygenase"/>
    <property type="match status" value="1"/>
</dbReference>
<dbReference type="InterPro" id="IPR037523">
    <property type="entry name" value="VOC_core"/>
</dbReference>
<dbReference type="InterPro" id="IPR029068">
    <property type="entry name" value="Glyas_Bleomycin-R_OHBP_Dase"/>
</dbReference>
<gene>
    <name evidence="2" type="ORF">HUG10_12910</name>
</gene>
<dbReference type="RefSeq" id="WP_179171078.1">
    <property type="nucleotide sequence ID" value="NZ_CP058529.1"/>
</dbReference>
<dbReference type="Pfam" id="PF00903">
    <property type="entry name" value="Glyoxalase"/>
    <property type="match status" value="1"/>
</dbReference>
<dbReference type="Proteomes" id="UP000509750">
    <property type="component" value="Chromosome"/>
</dbReference>
<keyword evidence="3" id="KW-1185">Reference proteome</keyword>
<evidence type="ECO:0000259" key="1">
    <source>
        <dbReference type="PROSITE" id="PS51819"/>
    </source>
</evidence>
<feature type="domain" description="VOC" evidence="1">
    <location>
        <begin position="5"/>
        <end position="130"/>
    </location>
</feature>
<dbReference type="Gene3D" id="3.10.180.10">
    <property type="entry name" value="2,3-Dihydroxybiphenyl 1,2-Dioxygenase, domain 1"/>
    <property type="match status" value="1"/>
</dbReference>
<dbReference type="GeneID" id="56029749"/>
<dbReference type="KEGG" id="halg:HUG10_12910"/>
<proteinExistence type="predicted"/>
<accession>A0A7D5GNT6</accession>
<name>A0A7D5GNT6_9EURY</name>
<sequence length="133" mass="14762">MDARAIDHATLHVPADGLADARSFYGDALGFELEGVERYRSGETPFFDVRLTPDHLLHLWPTEEFTEPDGTGYDHLALIVEQGIDEIEAALADAGIDVERRLENPLGATGRAPAVYVRDPFGYRVELKQPVEE</sequence>
<dbReference type="EMBL" id="CP058529">
    <property type="protein sequence ID" value="QLG29504.1"/>
    <property type="molecule type" value="Genomic_DNA"/>
</dbReference>
<dbReference type="OrthoDB" id="6111at2157"/>
<reference evidence="2 3" key="1">
    <citation type="submission" date="2020-07" db="EMBL/GenBank/DDBJ databases">
        <title>Gai3-2, isolated from salt lake.</title>
        <authorList>
            <person name="Cui H."/>
            <person name="Shi X."/>
        </authorList>
    </citation>
    <scope>NUCLEOTIDE SEQUENCE [LARGE SCALE GENOMIC DNA]</scope>
    <source>
        <strain evidence="2 3">Gai3-2</strain>
    </source>
</reference>
<protein>
    <submittedName>
        <fullName evidence="2">VOC family protein</fullName>
    </submittedName>
</protein>